<dbReference type="Pfam" id="PF06527">
    <property type="entry name" value="TniQ"/>
    <property type="match status" value="1"/>
</dbReference>
<feature type="domain" description="TniQ" evidence="1">
    <location>
        <begin position="10"/>
        <end position="130"/>
    </location>
</feature>
<proteinExistence type="predicted"/>
<gene>
    <name evidence="2" type="ORF">HUE56_06175</name>
</gene>
<sequence>MLSRLRFRETPIDGESLLGFLWRVAARNCATLGTLHGTAGITYRTNSPTHHALERLADLTGVAVNVLDEMSCRTNAPSRTRRFGKHILPRRLVSWQRRRFCPGCIAESPHHRAIWDISLVSACPLHACRLVFQCDACGKSLEWLGDNLWTCRCGRDFTRIPAKSIAHADLVGTQVVYGMLDQPSFKAEVQELRVILPFADLDVGQGLDLLHSLAMTRPALAHWSVPGDEADENVHLALNEALEACRRWPTGMEAFLASAAQRFNDPVRIWVRALPSGVGEQVKSDLLECLATPENEQPKEAQTVSIKEAAPILGIPVARLQRAHNVCTFLSGKRMRGMTRAPLLRSLVFKLLSSTERLLTKLEASEILGVPPMTFEAIVQAGLVLDVTGKAPSSGTLYDSAEVHRFLDEVLERLIVNPALDRGQEVRLGSSTTQPALHGRRCIPVLRGILDGRLRCARVDEQAIGLHRIVLNAIETSRFIASES</sequence>
<dbReference type="Proteomes" id="UP000509702">
    <property type="component" value="Plasmid unnamed3"/>
</dbReference>
<evidence type="ECO:0000313" key="2">
    <source>
        <dbReference type="EMBL" id="QKS50102.1"/>
    </source>
</evidence>
<evidence type="ECO:0000313" key="3">
    <source>
        <dbReference type="Proteomes" id="UP000509702"/>
    </source>
</evidence>
<protein>
    <submittedName>
        <fullName evidence="2">TniQ family protein</fullName>
    </submittedName>
</protein>
<dbReference type="InterPro" id="IPR009492">
    <property type="entry name" value="TniQ"/>
</dbReference>
<reference evidence="2 3" key="1">
    <citation type="submission" date="2020-06" db="EMBL/GenBank/DDBJ databases">
        <title>Complete genome of Azosprillum oryzae KACC14407.</title>
        <authorList>
            <person name="Kim M."/>
            <person name="Park Y.-J."/>
            <person name="Shin J.-H."/>
        </authorList>
    </citation>
    <scope>NUCLEOTIDE SEQUENCE [LARGE SCALE GENOMIC DNA]</scope>
    <source>
        <strain evidence="2 3">KACC 14407</strain>
        <plasmid evidence="2 3">unnamed3</plasmid>
    </source>
</reference>
<geneLocation type="plasmid" evidence="2 3">
    <name>unnamed3</name>
</geneLocation>
<name>A0A6N1APP0_9PROT</name>
<keyword evidence="3" id="KW-1185">Reference proteome</keyword>
<accession>A0A6N1APP0</accession>
<organism evidence="2 3">
    <name type="scientific">Azospirillum oryzae</name>
    <dbReference type="NCBI Taxonomy" id="286727"/>
    <lineage>
        <taxon>Bacteria</taxon>
        <taxon>Pseudomonadati</taxon>
        <taxon>Pseudomonadota</taxon>
        <taxon>Alphaproteobacteria</taxon>
        <taxon>Rhodospirillales</taxon>
        <taxon>Azospirillaceae</taxon>
        <taxon>Azospirillum</taxon>
    </lineage>
</organism>
<dbReference type="EMBL" id="CP054617">
    <property type="protein sequence ID" value="QKS50102.1"/>
    <property type="molecule type" value="Genomic_DNA"/>
</dbReference>
<dbReference type="AlphaFoldDB" id="A0A6N1APP0"/>
<dbReference type="KEGG" id="aoz:HUE56_06175"/>
<evidence type="ECO:0000259" key="1">
    <source>
        <dbReference type="Pfam" id="PF06527"/>
    </source>
</evidence>
<keyword evidence="2" id="KW-0614">Plasmid</keyword>